<protein>
    <submittedName>
        <fullName evidence="1">Uncharacterized protein</fullName>
    </submittedName>
</protein>
<dbReference type="AlphaFoldDB" id="M8CRQ3"/>
<organism evidence="1">
    <name type="scientific">Aegilops tauschii</name>
    <name type="common">Tausch's goatgrass</name>
    <name type="synonym">Aegilops squarrosa</name>
    <dbReference type="NCBI Taxonomy" id="37682"/>
    <lineage>
        <taxon>Eukaryota</taxon>
        <taxon>Viridiplantae</taxon>
        <taxon>Streptophyta</taxon>
        <taxon>Embryophyta</taxon>
        <taxon>Tracheophyta</taxon>
        <taxon>Spermatophyta</taxon>
        <taxon>Magnoliopsida</taxon>
        <taxon>Liliopsida</taxon>
        <taxon>Poales</taxon>
        <taxon>Poaceae</taxon>
        <taxon>BOP clade</taxon>
        <taxon>Pooideae</taxon>
        <taxon>Triticodae</taxon>
        <taxon>Triticeae</taxon>
        <taxon>Triticinae</taxon>
        <taxon>Aegilops</taxon>
    </lineage>
</organism>
<name>M8CRQ3_AEGTA</name>
<proteinExistence type="predicted"/>
<dbReference type="EnsemblPlants" id="EMT26351">
    <property type="protein sequence ID" value="EMT26351"/>
    <property type="gene ID" value="F775_43664"/>
</dbReference>
<accession>M8CRQ3</accession>
<evidence type="ECO:0000313" key="1">
    <source>
        <dbReference type="EnsemblPlants" id="EMT26351"/>
    </source>
</evidence>
<sequence length="100" mass="10842">MHINHKCTKDKYLLHCERGRKRDQCCDSEDIFIHSSSPSYETGPCASTCEVQNKQIPSGDDVEPAKITGSGFATAAADSHTSYCQTGKNTFGQLVGITAD</sequence>
<reference evidence="1" key="1">
    <citation type="submission" date="2015-06" db="UniProtKB">
        <authorList>
            <consortium name="EnsemblPlants"/>
        </authorList>
    </citation>
    <scope>IDENTIFICATION</scope>
</reference>